<feature type="compositionally biased region" description="Basic residues" evidence="1">
    <location>
        <begin position="30"/>
        <end position="39"/>
    </location>
</feature>
<name>A0A1I5ICC0_9ACTN</name>
<dbReference type="Proteomes" id="UP000183642">
    <property type="component" value="Unassembled WGS sequence"/>
</dbReference>
<feature type="region of interest" description="Disordered" evidence="1">
    <location>
        <begin position="30"/>
        <end position="59"/>
    </location>
</feature>
<dbReference type="AlphaFoldDB" id="A0A1I5ICC0"/>
<dbReference type="EMBL" id="FOWE01000013">
    <property type="protein sequence ID" value="SFO58142.1"/>
    <property type="molecule type" value="Genomic_DNA"/>
</dbReference>
<evidence type="ECO:0000313" key="3">
    <source>
        <dbReference type="Proteomes" id="UP000183642"/>
    </source>
</evidence>
<organism evidence="2 3">
    <name type="scientific">Geodermatophilus obscurus</name>
    <dbReference type="NCBI Taxonomy" id="1861"/>
    <lineage>
        <taxon>Bacteria</taxon>
        <taxon>Bacillati</taxon>
        <taxon>Actinomycetota</taxon>
        <taxon>Actinomycetes</taxon>
        <taxon>Geodermatophilales</taxon>
        <taxon>Geodermatophilaceae</taxon>
        <taxon>Geodermatophilus</taxon>
    </lineage>
</organism>
<evidence type="ECO:0000256" key="1">
    <source>
        <dbReference type="SAM" id="MobiDB-lite"/>
    </source>
</evidence>
<keyword evidence="3" id="KW-1185">Reference proteome</keyword>
<proteinExistence type="predicted"/>
<reference evidence="3" key="1">
    <citation type="submission" date="2016-10" db="EMBL/GenBank/DDBJ databases">
        <authorList>
            <person name="Varghese N."/>
            <person name="Submissions S."/>
        </authorList>
    </citation>
    <scope>NUCLEOTIDE SEQUENCE [LARGE SCALE GENOMIC DNA]</scope>
    <source>
        <strain evidence="3">DSM 43161</strain>
    </source>
</reference>
<gene>
    <name evidence="2" type="ORF">SAMN05660359_04489</name>
</gene>
<sequence length="103" mass="11534">MSTTWLTAMPVEAAGSIGRMKGASFLAARHARPTSRRGRAPAQVPVAHSTLKNDEPYRDRRPDWVARRNDEAQTCCMVTQLERLGHTGRCHCPTMTDESVTRR</sequence>
<accession>A0A1I5ICC0</accession>
<evidence type="ECO:0000313" key="2">
    <source>
        <dbReference type="EMBL" id="SFO58142.1"/>
    </source>
</evidence>
<protein>
    <submittedName>
        <fullName evidence="2">Uncharacterized protein</fullName>
    </submittedName>
</protein>